<evidence type="ECO:0000256" key="2">
    <source>
        <dbReference type="ARBA" id="ARBA00010990"/>
    </source>
</evidence>
<dbReference type="RefSeq" id="WP_057774779.1">
    <property type="nucleotide sequence ID" value="NZ_CP042593.1"/>
</dbReference>
<evidence type="ECO:0000256" key="1">
    <source>
        <dbReference type="ARBA" id="ARBA00001946"/>
    </source>
</evidence>
<dbReference type="SUPFAM" id="SSF56214">
    <property type="entry name" value="4'-phosphopantetheinyl transferase"/>
    <property type="match status" value="2"/>
</dbReference>
<sequence>MNVFALKMKSEIPLEEFSTLLDKVTLERRKKILRFSHRDDGLRSLYSELLIRFIISNRHELIDTKIDFACNEFGKPYLRQAETSLHFNISHSGEWIVCVLDEHQVGIDVEEIRPIDLGLAKRFFSVKEVSELKETPKEKKLAKFYDLWTLKESYIKAVGKGLSIPLDSFSILTVKNENPTLIEKRESGHYFFKQFELAPGYKLSVCSIHNNFPGNIEKVHFTHIHEWFMVRS</sequence>
<name>A0A5B8Z2I9_CYTDA</name>
<feature type="domain" description="4'-phosphopantetheinyl transferase" evidence="7">
    <location>
        <begin position="104"/>
        <end position="206"/>
    </location>
</feature>
<organism evidence="9 10">
    <name type="scientific">Cytobacillus dafuensis</name>
    <name type="common">Bacillus dafuensis</name>
    <dbReference type="NCBI Taxonomy" id="1742359"/>
    <lineage>
        <taxon>Bacteria</taxon>
        <taxon>Bacillati</taxon>
        <taxon>Bacillota</taxon>
        <taxon>Bacilli</taxon>
        <taxon>Bacillales</taxon>
        <taxon>Bacillaceae</taxon>
        <taxon>Cytobacillus</taxon>
    </lineage>
</organism>
<dbReference type="KEGG" id="bda:FSZ17_07145"/>
<dbReference type="InterPro" id="IPR004568">
    <property type="entry name" value="Ppantetheine-prot_Trfase_dom"/>
</dbReference>
<keyword evidence="5" id="KW-0460">Magnesium</keyword>
<dbReference type="GO" id="GO:0000287">
    <property type="term" value="F:magnesium ion binding"/>
    <property type="evidence" value="ECO:0007669"/>
    <property type="project" value="InterPro"/>
</dbReference>
<evidence type="ECO:0000256" key="4">
    <source>
        <dbReference type="ARBA" id="ARBA00022723"/>
    </source>
</evidence>
<dbReference type="GO" id="GO:0017000">
    <property type="term" value="P:antibiotic biosynthetic process"/>
    <property type="evidence" value="ECO:0007669"/>
    <property type="project" value="UniProtKB-KW"/>
</dbReference>
<keyword evidence="10" id="KW-1185">Reference proteome</keyword>
<evidence type="ECO:0000256" key="6">
    <source>
        <dbReference type="ARBA" id="ARBA00023194"/>
    </source>
</evidence>
<dbReference type="OrthoDB" id="9808281at2"/>
<protein>
    <submittedName>
        <fullName evidence="9">4'-phosphopantetheinyl transferase superfamily protein</fullName>
    </submittedName>
</protein>
<accession>A0A5B8Z2I9</accession>
<dbReference type="STRING" id="1742359.GCA_001439625_04037"/>
<evidence type="ECO:0000313" key="10">
    <source>
        <dbReference type="Proteomes" id="UP000321555"/>
    </source>
</evidence>
<dbReference type="NCBIfam" id="TIGR00556">
    <property type="entry name" value="pantethn_trn"/>
    <property type="match status" value="1"/>
</dbReference>
<dbReference type="InterPro" id="IPR037143">
    <property type="entry name" value="4-PPantetheinyl_Trfase_dom_sf"/>
</dbReference>
<feature type="domain" description="4'-phosphopantetheinyl transferase N-terminal" evidence="8">
    <location>
        <begin position="15"/>
        <end position="99"/>
    </location>
</feature>
<proteinExistence type="inferred from homology"/>
<dbReference type="GO" id="GO:0008897">
    <property type="term" value="F:holo-[acyl-carrier-protein] synthase activity"/>
    <property type="evidence" value="ECO:0007669"/>
    <property type="project" value="InterPro"/>
</dbReference>
<dbReference type="Pfam" id="PF22624">
    <property type="entry name" value="AASDHPPT_N"/>
    <property type="match status" value="1"/>
</dbReference>
<dbReference type="GO" id="GO:0019878">
    <property type="term" value="P:lysine biosynthetic process via aminoadipic acid"/>
    <property type="evidence" value="ECO:0007669"/>
    <property type="project" value="TreeGrafter"/>
</dbReference>
<dbReference type="PANTHER" id="PTHR12215:SF10">
    <property type="entry name" value="L-AMINOADIPATE-SEMIALDEHYDE DEHYDROGENASE-PHOSPHOPANTETHEINYL TRANSFERASE"/>
    <property type="match status" value="1"/>
</dbReference>
<evidence type="ECO:0000259" key="7">
    <source>
        <dbReference type="Pfam" id="PF01648"/>
    </source>
</evidence>
<dbReference type="InterPro" id="IPR050559">
    <property type="entry name" value="P-Pant_transferase_sf"/>
</dbReference>
<dbReference type="Gene3D" id="3.90.470.20">
    <property type="entry name" value="4'-phosphopantetheinyl transferase domain"/>
    <property type="match status" value="2"/>
</dbReference>
<dbReference type="PANTHER" id="PTHR12215">
    <property type="entry name" value="PHOSPHOPANTETHEINE TRANSFERASE"/>
    <property type="match status" value="1"/>
</dbReference>
<comment type="cofactor">
    <cofactor evidence="1">
        <name>Mg(2+)</name>
        <dbReference type="ChEBI" id="CHEBI:18420"/>
    </cofactor>
</comment>
<keyword evidence="3 9" id="KW-0808">Transferase</keyword>
<dbReference type="AlphaFoldDB" id="A0A5B8Z2I9"/>
<dbReference type="EMBL" id="CP042593">
    <property type="protein sequence ID" value="QED47037.1"/>
    <property type="molecule type" value="Genomic_DNA"/>
</dbReference>
<dbReference type="Proteomes" id="UP000321555">
    <property type="component" value="Chromosome"/>
</dbReference>
<evidence type="ECO:0000256" key="3">
    <source>
        <dbReference type="ARBA" id="ARBA00022679"/>
    </source>
</evidence>
<keyword evidence="4" id="KW-0479">Metal-binding</keyword>
<comment type="similarity">
    <text evidence="2">Belongs to the P-Pant transferase superfamily. Gsp/Sfp/HetI/AcpT family.</text>
</comment>
<evidence type="ECO:0000256" key="5">
    <source>
        <dbReference type="ARBA" id="ARBA00022842"/>
    </source>
</evidence>
<evidence type="ECO:0000313" key="9">
    <source>
        <dbReference type="EMBL" id="QED47037.1"/>
    </source>
</evidence>
<dbReference type="InterPro" id="IPR008278">
    <property type="entry name" value="4-PPantetheinyl_Trfase_dom"/>
</dbReference>
<dbReference type="GO" id="GO:0006633">
    <property type="term" value="P:fatty acid biosynthetic process"/>
    <property type="evidence" value="ECO:0007669"/>
    <property type="project" value="InterPro"/>
</dbReference>
<reference evidence="10" key="1">
    <citation type="submission" date="2019-08" db="EMBL/GenBank/DDBJ databases">
        <authorList>
            <person name="Zheng X."/>
        </authorList>
    </citation>
    <scope>NUCLEOTIDE SEQUENCE [LARGE SCALE GENOMIC DNA]</scope>
    <source>
        <strain evidence="10">FJAT-25496</strain>
    </source>
</reference>
<gene>
    <name evidence="9" type="ORF">FSZ17_07145</name>
</gene>
<evidence type="ECO:0000259" key="8">
    <source>
        <dbReference type="Pfam" id="PF22624"/>
    </source>
</evidence>
<keyword evidence="6" id="KW-0045">Antibiotic biosynthesis</keyword>
<dbReference type="GO" id="GO:0005829">
    <property type="term" value="C:cytosol"/>
    <property type="evidence" value="ECO:0007669"/>
    <property type="project" value="TreeGrafter"/>
</dbReference>
<dbReference type="Pfam" id="PF01648">
    <property type="entry name" value="ACPS"/>
    <property type="match status" value="1"/>
</dbReference>
<dbReference type="InterPro" id="IPR055066">
    <property type="entry name" value="AASDHPPT_N"/>
</dbReference>